<feature type="transmembrane region" description="Helical" evidence="1">
    <location>
        <begin position="157"/>
        <end position="179"/>
    </location>
</feature>
<evidence type="ECO:0008006" key="4">
    <source>
        <dbReference type="Google" id="ProtNLM"/>
    </source>
</evidence>
<protein>
    <recommendedName>
        <fullName evidence="4">YrhK domain-containing protein</fullName>
    </recommendedName>
</protein>
<gene>
    <name evidence="2" type="ORF">Mal48_04610</name>
</gene>
<keyword evidence="1" id="KW-1133">Transmembrane helix</keyword>
<dbReference type="OrthoDB" id="244933at2"/>
<accession>A0A517QHX3</accession>
<dbReference type="AlphaFoldDB" id="A0A517QHX3"/>
<feature type="transmembrane region" description="Helical" evidence="1">
    <location>
        <begin position="109"/>
        <end position="129"/>
    </location>
</feature>
<sequence>MSPIHHSRLVETVGIGPFITRGILTHPGKPARVWLSRHHRKRLANPERSKAEATLKLLLRCLWLPSHLNWWIGVIFAVGASCFGMASTLILFPSLAAEIAISEAGINRIFFAGSIPFSIAAWLQLYQAANAAPLPTSEDTTKTEHRIRLIGWRPDEIGWVSCALQFIGTLLFNINTFNAMSSSLTWVQIDLWVWIPNVIGSILFLASGYLAFIEAGHSLWSWPHANLSWWIVFINLLGCIGFMISALFAPLFSETPNPLATTVSVFCTLLGAICFFVGSLLMLPETAVQEVI</sequence>
<proteinExistence type="predicted"/>
<organism evidence="2 3">
    <name type="scientific">Thalassoglobus polymorphus</name>
    <dbReference type="NCBI Taxonomy" id="2527994"/>
    <lineage>
        <taxon>Bacteria</taxon>
        <taxon>Pseudomonadati</taxon>
        <taxon>Planctomycetota</taxon>
        <taxon>Planctomycetia</taxon>
        <taxon>Planctomycetales</taxon>
        <taxon>Planctomycetaceae</taxon>
        <taxon>Thalassoglobus</taxon>
    </lineage>
</organism>
<evidence type="ECO:0000256" key="1">
    <source>
        <dbReference type="SAM" id="Phobius"/>
    </source>
</evidence>
<feature type="transmembrane region" description="Helical" evidence="1">
    <location>
        <begin position="259"/>
        <end position="283"/>
    </location>
</feature>
<keyword evidence="1" id="KW-0472">Membrane</keyword>
<evidence type="ECO:0000313" key="2">
    <source>
        <dbReference type="EMBL" id="QDT31229.1"/>
    </source>
</evidence>
<keyword evidence="1" id="KW-0812">Transmembrane</keyword>
<keyword evidence="3" id="KW-1185">Reference proteome</keyword>
<feature type="transmembrane region" description="Helical" evidence="1">
    <location>
        <begin position="70"/>
        <end position="97"/>
    </location>
</feature>
<dbReference type="RefSeq" id="WP_145195649.1">
    <property type="nucleotide sequence ID" value="NZ_CP036267.1"/>
</dbReference>
<dbReference type="EMBL" id="CP036267">
    <property type="protein sequence ID" value="QDT31229.1"/>
    <property type="molecule type" value="Genomic_DNA"/>
</dbReference>
<name>A0A517QHX3_9PLAN</name>
<feature type="transmembrane region" description="Helical" evidence="1">
    <location>
        <begin position="227"/>
        <end position="252"/>
    </location>
</feature>
<reference evidence="2 3" key="1">
    <citation type="submission" date="2019-02" db="EMBL/GenBank/DDBJ databases">
        <title>Deep-cultivation of Planctomycetes and their phenomic and genomic characterization uncovers novel biology.</title>
        <authorList>
            <person name="Wiegand S."/>
            <person name="Jogler M."/>
            <person name="Boedeker C."/>
            <person name="Pinto D."/>
            <person name="Vollmers J."/>
            <person name="Rivas-Marin E."/>
            <person name="Kohn T."/>
            <person name="Peeters S.H."/>
            <person name="Heuer A."/>
            <person name="Rast P."/>
            <person name="Oberbeckmann S."/>
            <person name="Bunk B."/>
            <person name="Jeske O."/>
            <person name="Meyerdierks A."/>
            <person name="Storesund J.E."/>
            <person name="Kallscheuer N."/>
            <person name="Luecker S."/>
            <person name="Lage O.M."/>
            <person name="Pohl T."/>
            <person name="Merkel B.J."/>
            <person name="Hornburger P."/>
            <person name="Mueller R.-W."/>
            <person name="Bruemmer F."/>
            <person name="Labrenz M."/>
            <person name="Spormann A.M."/>
            <person name="Op den Camp H."/>
            <person name="Overmann J."/>
            <person name="Amann R."/>
            <person name="Jetten M.S.M."/>
            <person name="Mascher T."/>
            <person name="Medema M.H."/>
            <person name="Devos D.P."/>
            <person name="Kaster A.-K."/>
            <person name="Ovreas L."/>
            <person name="Rohde M."/>
            <person name="Galperin M.Y."/>
            <person name="Jogler C."/>
        </authorList>
    </citation>
    <scope>NUCLEOTIDE SEQUENCE [LARGE SCALE GENOMIC DNA]</scope>
    <source>
        <strain evidence="2 3">Mal48</strain>
    </source>
</reference>
<dbReference type="KEGG" id="tpol:Mal48_04610"/>
<evidence type="ECO:0000313" key="3">
    <source>
        <dbReference type="Proteomes" id="UP000315724"/>
    </source>
</evidence>
<feature type="transmembrane region" description="Helical" evidence="1">
    <location>
        <begin position="191"/>
        <end position="212"/>
    </location>
</feature>
<dbReference type="Proteomes" id="UP000315724">
    <property type="component" value="Chromosome"/>
</dbReference>